<organism evidence="2 3">
    <name type="scientific">Notoacmeibacter marinus</name>
    <dbReference type="NCBI Taxonomy" id="1876515"/>
    <lineage>
        <taxon>Bacteria</taxon>
        <taxon>Pseudomonadati</taxon>
        <taxon>Pseudomonadota</taxon>
        <taxon>Alphaproteobacteria</taxon>
        <taxon>Hyphomicrobiales</taxon>
        <taxon>Notoacmeibacteraceae</taxon>
        <taxon>Notoacmeibacter</taxon>
    </lineage>
</organism>
<gene>
    <name evidence="2" type="ORF">B7H23_08425</name>
</gene>
<reference evidence="3" key="1">
    <citation type="journal article" date="2017" name="Int. J. Syst. Evol. Microbiol.">
        <title>Notoacmeibacter marinus gen. nov., sp. nov., isolated from the gut of a limpet and proposal of Notoacmeibacteraceae fam. nov. in the order Rhizobiales of the class Alphaproteobacteria.</title>
        <authorList>
            <person name="Huang Z."/>
            <person name="Guo F."/>
            <person name="Lai Q."/>
        </authorList>
    </citation>
    <scope>NUCLEOTIDE SEQUENCE [LARGE SCALE GENOMIC DNA]</scope>
    <source>
        <strain evidence="3">XMTR2A4</strain>
    </source>
</reference>
<evidence type="ECO:0000256" key="1">
    <source>
        <dbReference type="SAM" id="MobiDB-lite"/>
    </source>
</evidence>
<keyword evidence="3" id="KW-1185">Reference proteome</keyword>
<dbReference type="AlphaFoldDB" id="A0A231UW82"/>
<evidence type="ECO:0000313" key="3">
    <source>
        <dbReference type="Proteomes" id="UP000215405"/>
    </source>
</evidence>
<comment type="caution">
    <text evidence="2">The sequence shown here is derived from an EMBL/GenBank/DDBJ whole genome shotgun (WGS) entry which is preliminary data.</text>
</comment>
<accession>A0A231UW82</accession>
<evidence type="ECO:0000313" key="2">
    <source>
        <dbReference type="EMBL" id="OXT00198.1"/>
    </source>
</evidence>
<feature type="region of interest" description="Disordered" evidence="1">
    <location>
        <begin position="60"/>
        <end position="104"/>
    </location>
</feature>
<sequence length="400" mass="42744">MEDPHSRRDIRSIPWHDGLEIATRTGLMTTMKRMPFPILVAKRTFAVAMVLALAVPAPLHAQSRPGAGPGDVIPPMPLPPPDRKAPRSDNPWSGQPDVKPTPLVLPDMPRIRIRRGSGAGAGTGEIPRARPQGEGELVLSARLVENGDVIPSGLVFRVFEPETGPEGKLPLVATASGGTARLKLQAGPYLVHASFGRAGATRRINIVPDRKSAETLILDAGGLKLSARLPEDVPISDSKVRFTIYEKLSGVPDERGPLVLPDVSPGSVIRLPAGDYHIVSRYGKVNASTGVDIRVDAGKLTDASVEIAASEVTLKLVRNAGGEAIADTSWVIQSDSGEKLAERIGAFTTLVLAEGEYNIIARNRDQFYTQQISVAAGRSDEVEVVANQTNRAESSEFLPD</sequence>
<name>A0A231UW82_9HYPH</name>
<dbReference type="EMBL" id="NBYO01000002">
    <property type="protein sequence ID" value="OXT00198.1"/>
    <property type="molecule type" value="Genomic_DNA"/>
</dbReference>
<proteinExistence type="predicted"/>
<protein>
    <submittedName>
        <fullName evidence="2">Uncharacterized protein</fullName>
    </submittedName>
</protein>
<dbReference type="Proteomes" id="UP000215405">
    <property type="component" value="Unassembled WGS sequence"/>
</dbReference>